<dbReference type="SUPFAM" id="SSF56219">
    <property type="entry name" value="DNase I-like"/>
    <property type="match status" value="1"/>
</dbReference>
<name>A0A6I9UM55_SESIN</name>
<dbReference type="Proteomes" id="UP000504604">
    <property type="component" value="Unplaced"/>
</dbReference>
<dbReference type="AlphaFoldDB" id="A0A6I9UM55"/>
<protein>
    <submittedName>
        <fullName evidence="4">Uncharacterized protein LOC105179634</fullName>
    </submittedName>
</protein>
<keyword evidence="3" id="KW-1185">Reference proteome</keyword>
<dbReference type="KEGG" id="sind:105179634"/>
<reference evidence="4" key="1">
    <citation type="submission" date="2025-08" db="UniProtKB">
        <authorList>
            <consortium name="RefSeq"/>
        </authorList>
    </citation>
    <scope>IDENTIFICATION</scope>
</reference>
<dbReference type="GeneID" id="105179634"/>
<dbReference type="CDD" id="cd01650">
    <property type="entry name" value="RT_nLTR_like"/>
    <property type="match status" value="1"/>
</dbReference>
<dbReference type="SUPFAM" id="SSF56672">
    <property type="entry name" value="DNA/RNA polymerases"/>
    <property type="match status" value="1"/>
</dbReference>
<dbReference type="Pfam" id="PF00078">
    <property type="entry name" value="RVT_1"/>
    <property type="match status" value="1"/>
</dbReference>
<dbReference type="PROSITE" id="PS50878">
    <property type="entry name" value="RT_POL"/>
    <property type="match status" value="1"/>
</dbReference>
<evidence type="ECO:0000256" key="1">
    <source>
        <dbReference type="SAM" id="MobiDB-lite"/>
    </source>
</evidence>
<dbReference type="PANTHER" id="PTHR46890:SF48">
    <property type="entry name" value="RNA-DIRECTED DNA POLYMERASE"/>
    <property type="match status" value="1"/>
</dbReference>
<dbReference type="InterPro" id="IPR000477">
    <property type="entry name" value="RT_dom"/>
</dbReference>
<gene>
    <name evidence="4" type="primary">LOC105179634</name>
</gene>
<accession>A0A6I9UM55</accession>
<dbReference type="PANTHER" id="PTHR46890">
    <property type="entry name" value="NON-LTR RETROLELEMENT REVERSE TRANSCRIPTASE-LIKE PROTEIN-RELATED"/>
    <property type="match status" value="1"/>
</dbReference>
<feature type="compositionally biased region" description="Polar residues" evidence="1">
    <location>
        <begin position="1"/>
        <end position="14"/>
    </location>
</feature>
<dbReference type="InterPro" id="IPR043502">
    <property type="entry name" value="DNA/RNA_pol_sf"/>
</dbReference>
<dbReference type="InParanoid" id="A0A6I9UM55"/>
<feature type="region of interest" description="Disordered" evidence="1">
    <location>
        <begin position="1"/>
        <end position="108"/>
    </location>
</feature>
<dbReference type="InterPro" id="IPR052343">
    <property type="entry name" value="Retrotransposon-Effector_Assoc"/>
</dbReference>
<organism evidence="3 4">
    <name type="scientific">Sesamum indicum</name>
    <name type="common">Oriental sesame</name>
    <name type="synonym">Sesamum orientale</name>
    <dbReference type="NCBI Taxonomy" id="4182"/>
    <lineage>
        <taxon>Eukaryota</taxon>
        <taxon>Viridiplantae</taxon>
        <taxon>Streptophyta</taxon>
        <taxon>Embryophyta</taxon>
        <taxon>Tracheophyta</taxon>
        <taxon>Spermatophyta</taxon>
        <taxon>Magnoliopsida</taxon>
        <taxon>eudicotyledons</taxon>
        <taxon>Gunneridae</taxon>
        <taxon>Pentapetalae</taxon>
        <taxon>asterids</taxon>
        <taxon>lamiids</taxon>
        <taxon>Lamiales</taxon>
        <taxon>Pedaliaceae</taxon>
        <taxon>Sesamum</taxon>
    </lineage>
</organism>
<evidence type="ECO:0000313" key="3">
    <source>
        <dbReference type="Proteomes" id="UP000504604"/>
    </source>
</evidence>
<evidence type="ECO:0000313" key="4">
    <source>
        <dbReference type="RefSeq" id="XP_011101575.1"/>
    </source>
</evidence>
<feature type="compositionally biased region" description="Low complexity" evidence="1">
    <location>
        <begin position="87"/>
        <end position="108"/>
    </location>
</feature>
<dbReference type="Gene3D" id="3.60.10.10">
    <property type="entry name" value="Endonuclease/exonuclease/phosphatase"/>
    <property type="match status" value="1"/>
</dbReference>
<evidence type="ECO:0000259" key="2">
    <source>
        <dbReference type="PROSITE" id="PS50878"/>
    </source>
</evidence>
<feature type="domain" description="Reverse transcriptase" evidence="2">
    <location>
        <begin position="450"/>
        <end position="681"/>
    </location>
</feature>
<dbReference type="RefSeq" id="XP_011101575.1">
    <property type="nucleotide sequence ID" value="XM_011103273.1"/>
</dbReference>
<dbReference type="OrthoDB" id="1932527at2759"/>
<proteinExistence type="predicted"/>
<dbReference type="InterPro" id="IPR036691">
    <property type="entry name" value="Endo/exonu/phosph_ase_sf"/>
</dbReference>
<sequence>MDPKNSLSKLTRTNAPRKTHTHAIGTIHSAGDGEETPAGKEDVEEESERRDEDGCRRKIGKNSRCLEVDDEDEDGRHEHMLLAGNQSSSVSGRPPSPSFSSSSAGAPPSSPAVVVVARAIWIAWDDNFVDVDVVECGTQFIHCHVTTRAPHELIAVIVVYGANEVAERRALWGTLETKATQCVDITWLVAGDFNAVRDLSEVCGTSGDIQIAMDDFNACIENAGLLPLPMQGEWFTWHNRSATPQNLWKRLDRMMINDRWMARFPNASYSTLTPRTSDHSPMVLNGDRQQRFGGFLEAAQILVSSSRRDELYIQLEHCCRLVLTKAAKMEQTMLQQRAKMQWMKGGDQCSRVFFRKIAQRRSARRILQINDDHGVTHSELEEVINEFVTYYQNLLGGERRQTVINLRFLQPWARHVLTVEEASSLLLPVTPVDVKQAIFDIAEDKAPGPDGYSSGFFKAAWPIVGQEIIVQRLSVILEKLISPGQAAFVPGRSIGDNIMLAQELFTGYNQSRLPPRYALKVDNRKAYDTVEWDFMIAVMELFGFPSTFMKWIEVCVTTPTFFVALNGKPHGFFPGARGLRQGDPVSPYLFVLVMEVLQLGLLQLIDQDELFSFHWKCDTARVFQLGFADDVLLFCHADMDSIRVFKTGLDRFNEWSGLRLNEHKSHLIISRSAQGLRRGSG</sequence>
<feature type="compositionally biased region" description="Basic and acidic residues" evidence="1">
    <location>
        <begin position="37"/>
        <end position="56"/>
    </location>
</feature>